<evidence type="ECO:0000256" key="4">
    <source>
        <dbReference type="PROSITE-ProRule" id="PRU00335"/>
    </source>
</evidence>
<dbReference type="Gene3D" id="1.10.357.10">
    <property type="entry name" value="Tetracycline Repressor, domain 2"/>
    <property type="match status" value="1"/>
</dbReference>
<dbReference type="SUPFAM" id="SSF46689">
    <property type="entry name" value="Homeodomain-like"/>
    <property type="match status" value="1"/>
</dbReference>
<organism evidence="6 7">
    <name type="scientific">Herbaspirillum lusitanum</name>
    <dbReference type="NCBI Taxonomy" id="213312"/>
    <lineage>
        <taxon>Bacteria</taxon>
        <taxon>Pseudomonadati</taxon>
        <taxon>Pseudomonadota</taxon>
        <taxon>Betaproteobacteria</taxon>
        <taxon>Burkholderiales</taxon>
        <taxon>Oxalobacteraceae</taxon>
        <taxon>Herbaspirillum</taxon>
    </lineage>
</organism>
<keyword evidence="3" id="KW-0804">Transcription</keyword>
<reference evidence="6 7" key="1">
    <citation type="journal article" date="2024" name="Chem. Sci.">
        <title>Discovery of megapolipeptins by genome mining of a Burkholderiales bacteria collection.</title>
        <authorList>
            <person name="Paulo B.S."/>
            <person name="Recchia M.J.J."/>
            <person name="Lee S."/>
            <person name="Fergusson C.H."/>
            <person name="Romanowski S.B."/>
            <person name="Hernandez A."/>
            <person name="Krull N."/>
            <person name="Liu D.Y."/>
            <person name="Cavanagh H."/>
            <person name="Bos A."/>
            <person name="Gray C.A."/>
            <person name="Murphy B.T."/>
            <person name="Linington R.G."/>
            <person name="Eustaquio A.S."/>
        </authorList>
    </citation>
    <scope>NUCLEOTIDE SEQUENCE [LARGE SCALE GENOMIC DNA]</scope>
    <source>
        <strain evidence="6 7">RL21-008-BIB-A</strain>
    </source>
</reference>
<sequence length="207" mass="23347">MIKMKSIASDNESSAEEKILDAARAHVRRFGEAKTNIVDIARELGTSHTTIYRHFRSKADVFDALVAEAMNDEEVLARTFVEGEQSASERLTGLVLALHRRKLERFENDHELYLLYRRVVDERPEIVRNYAMAITRLLEAILEDGVQQKEFRLNKVQSAAEVVRDAATVFVHPLHVEAAAKAGVSMEPSLHRVMATLISAFKAGVEF</sequence>
<feature type="DNA-binding region" description="H-T-H motif" evidence="4">
    <location>
        <begin position="36"/>
        <end position="55"/>
    </location>
</feature>
<evidence type="ECO:0000313" key="7">
    <source>
        <dbReference type="Proteomes" id="UP001629246"/>
    </source>
</evidence>
<keyword evidence="7" id="KW-1185">Reference proteome</keyword>
<dbReference type="PANTHER" id="PTHR30055">
    <property type="entry name" value="HTH-TYPE TRANSCRIPTIONAL REGULATOR RUTR"/>
    <property type="match status" value="1"/>
</dbReference>
<protein>
    <submittedName>
        <fullName evidence="6">TetR family transcriptional regulator</fullName>
    </submittedName>
</protein>
<comment type="caution">
    <text evidence="6">The sequence shown here is derived from an EMBL/GenBank/DDBJ whole genome shotgun (WGS) entry which is preliminary data.</text>
</comment>
<name>A0ABW9A4U6_9BURK</name>
<dbReference type="InterPro" id="IPR050109">
    <property type="entry name" value="HTH-type_TetR-like_transc_reg"/>
</dbReference>
<gene>
    <name evidence="6" type="ORF">PQR62_03965</name>
</gene>
<dbReference type="InterPro" id="IPR041478">
    <property type="entry name" value="TetR_C_27"/>
</dbReference>
<evidence type="ECO:0000259" key="5">
    <source>
        <dbReference type="PROSITE" id="PS50977"/>
    </source>
</evidence>
<dbReference type="InterPro" id="IPR001647">
    <property type="entry name" value="HTH_TetR"/>
</dbReference>
<dbReference type="InterPro" id="IPR009057">
    <property type="entry name" value="Homeodomain-like_sf"/>
</dbReference>
<dbReference type="PRINTS" id="PR00455">
    <property type="entry name" value="HTHTETR"/>
</dbReference>
<dbReference type="EMBL" id="JAQQFM010000002">
    <property type="protein sequence ID" value="MFL9923407.1"/>
    <property type="molecule type" value="Genomic_DNA"/>
</dbReference>
<feature type="domain" description="HTH tetR-type" evidence="5">
    <location>
        <begin position="13"/>
        <end position="73"/>
    </location>
</feature>
<evidence type="ECO:0000256" key="1">
    <source>
        <dbReference type="ARBA" id="ARBA00023015"/>
    </source>
</evidence>
<evidence type="ECO:0000313" key="6">
    <source>
        <dbReference type="EMBL" id="MFL9923407.1"/>
    </source>
</evidence>
<accession>A0ABW9A4U6</accession>
<dbReference type="RefSeq" id="WP_408155034.1">
    <property type="nucleotide sequence ID" value="NZ_JAQQFM010000002.1"/>
</dbReference>
<evidence type="ECO:0000256" key="3">
    <source>
        <dbReference type="ARBA" id="ARBA00023163"/>
    </source>
</evidence>
<dbReference type="Proteomes" id="UP001629246">
    <property type="component" value="Unassembled WGS sequence"/>
</dbReference>
<dbReference type="Pfam" id="PF17935">
    <property type="entry name" value="TetR_C_27"/>
    <property type="match status" value="1"/>
</dbReference>
<dbReference type="Pfam" id="PF00440">
    <property type="entry name" value="TetR_N"/>
    <property type="match status" value="1"/>
</dbReference>
<proteinExistence type="predicted"/>
<dbReference type="PROSITE" id="PS50977">
    <property type="entry name" value="HTH_TETR_2"/>
    <property type="match status" value="1"/>
</dbReference>
<keyword evidence="1" id="KW-0805">Transcription regulation</keyword>
<evidence type="ECO:0000256" key="2">
    <source>
        <dbReference type="ARBA" id="ARBA00023125"/>
    </source>
</evidence>
<dbReference type="PANTHER" id="PTHR30055:SF151">
    <property type="entry name" value="TRANSCRIPTIONAL REGULATORY PROTEIN"/>
    <property type="match status" value="1"/>
</dbReference>
<keyword evidence="2 4" id="KW-0238">DNA-binding</keyword>